<comment type="subcellular location">
    <subcellularLocation>
        <location evidence="1">Membrane</location>
        <topology evidence="1">Multi-pass membrane protein</topology>
    </subcellularLocation>
</comment>
<dbReference type="GO" id="GO:0140359">
    <property type="term" value="F:ABC-type transporter activity"/>
    <property type="evidence" value="ECO:0007669"/>
    <property type="project" value="InterPro"/>
</dbReference>
<accession>A0A846RJK0</accession>
<dbReference type="Pfam" id="PF01061">
    <property type="entry name" value="ABC2_membrane"/>
    <property type="match status" value="1"/>
</dbReference>
<evidence type="ECO:0000256" key="2">
    <source>
        <dbReference type="ARBA" id="ARBA00022692"/>
    </source>
</evidence>
<keyword evidence="8" id="KW-1185">Reference proteome</keyword>
<evidence type="ECO:0000313" key="7">
    <source>
        <dbReference type="EMBL" id="NJC21840.1"/>
    </source>
</evidence>
<organism evidence="7 8">
    <name type="scientific">Arthrobacter pigmenti</name>
    <dbReference type="NCBI Taxonomy" id="271432"/>
    <lineage>
        <taxon>Bacteria</taxon>
        <taxon>Bacillati</taxon>
        <taxon>Actinomycetota</taxon>
        <taxon>Actinomycetes</taxon>
        <taxon>Micrococcales</taxon>
        <taxon>Micrococcaceae</taxon>
        <taxon>Arthrobacter</taxon>
    </lineage>
</organism>
<protein>
    <submittedName>
        <fullName evidence="7">ABC-2 type transport system permease protein</fullName>
    </submittedName>
</protein>
<dbReference type="GO" id="GO:0016020">
    <property type="term" value="C:membrane"/>
    <property type="evidence" value="ECO:0007669"/>
    <property type="project" value="UniProtKB-SubCell"/>
</dbReference>
<feature type="transmembrane region" description="Helical" evidence="5">
    <location>
        <begin position="35"/>
        <end position="53"/>
    </location>
</feature>
<keyword evidence="3 5" id="KW-1133">Transmembrane helix</keyword>
<comment type="caution">
    <text evidence="7">The sequence shown here is derived from an EMBL/GenBank/DDBJ whole genome shotgun (WGS) entry which is preliminary data.</text>
</comment>
<evidence type="ECO:0000256" key="1">
    <source>
        <dbReference type="ARBA" id="ARBA00004141"/>
    </source>
</evidence>
<dbReference type="PANTHER" id="PTHR43229:SF2">
    <property type="entry name" value="NODULATION PROTEIN J"/>
    <property type="match status" value="1"/>
</dbReference>
<dbReference type="PANTHER" id="PTHR43229">
    <property type="entry name" value="NODULATION PROTEIN J"/>
    <property type="match status" value="1"/>
</dbReference>
<dbReference type="RefSeq" id="WP_167991949.1">
    <property type="nucleotide sequence ID" value="NZ_JAATJL010000001.1"/>
</dbReference>
<feature type="transmembrane region" description="Helical" evidence="5">
    <location>
        <begin position="230"/>
        <end position="251"/>
    </location>
</feature>
<feature type="transmembrane region" description="Helical" evidence="5">
    <location>
        <begin position="139"/>
        <end position="162"/>
    </location>
</feature>
<proteinExistence type="predicted"/>
<evidence type="ECO:0000256" key="4">
    <source>
        <dbReference type="ARBA" id="ARBA00023136"/>
    </source>
</evidence>
<keyword evidence="2 5" id="KW-0812">Transmembrane</keyword>
<dbReference type="Proteomes" id="UP000547458">
    <property type="component" value="Unassembled WGS sequence"/>
</dbReference>
<dbReference type="EMBL" id="JAATJL010000001">
    <property type="protein sequence ID" value="NJC21840.1"/>
    <property type="molecule type" value="Genomic_DNA"/>
</dbReference>
<feature type="domain" description="ABC-2 type transporter transmembrane" evidence="6">
    <location>
        <begin position="34"/>
        <end position="220"/>
    </location>
</feature>
<evidence type="ECO:0000256" key="5">
    <source>
        <dbReference type="SAM" id="Phobius"/>
    </source>
</evidence>
<sequence length="267" mass="28456">MPEPTATLNVVRSAAHIAFADFRTVYSPLTWCVGWLGRVIMQVLFFAVIGLLLKEPGAILYLFIGQAVFLTASETLFAIQSTQWERASGTLGLLTVAPARLWPVFVGRSLQWMPSGVGTASIVLFGIGPLLGVEWSLPAAVAAVVGLACVACGTYGMALFVASFVLRVPHWRNVVANLVQSAHTLLCGVVVPVAFWPEGVQLVAQVFPMIHGLAAIRAVQGTQAVSVGTIGQLGLCLAIGLGWLVLAVLMFERFAQHGRRTGSIDFD</sequence>
<name>A0A846RJK0_9MICC</name>
<evidence type="ECO:0000313" key="8">
    <source>
        <dbReference type="Proteomes" id="UP000547458"/>
    </source>
</evidence>
<gene>
    <name evidence="7" type="ORF">BJ994_000916</name>
</gene>
<feature type="transmembrane region" description="Helical" evidence="5">
    <location>
        <begin position="60"/>
        <end position="81"/>
    </location>
</feature>
<reference evidence="7 8" key="1">
    <citation type="submission" date="2020-03" db="EMBL/GenBank/DDBJ databases">
        <title>Sequencing the genomes of 1000 actinobacteria strains.</title>
        <authorList>
            <person name="Klenk H.-P."/>
        </authorList>
    </citation>
    <scope>NUCLEOTIDE SEQUENCE [LARGE SCALE GENOMIC DNA]</scope>
    <source>
        <strain evidence="7 8">DSM 16403</strain>
    </source>
</reference>
<dbReference type="AlphaFoldDB" id="A0A846RJK0"/>
<dbReference type="InterPro" id="IPR051784">
    <property type="entry name" value="Nod_factor_ABC_transporter"/>
</dbReference>
<keyword evidence="4 5" id="KW-0472">Membrane</keyword>
<dbReference type="InterPro" id="IPR013525">
    <property type="entry name" value="ABC2_TM"/>
</dbReference>
<feature type="transmembrane region" description="Helical" evidence="5">
    <location>
        <begin position="174"/>
        <end position="196"/>
    </location>
</feature>
<evidence type="ECO:0000259" key="6">
    <source>
        <dbReference type="Pfam" id="PF01061"/>
    </source>
</evidence>
<evidence type="ECO:0000256" key="3">
    <source>
        <dbReference type="ARBA" id="ARBA00022989"/>
    </source>
</evidence>